<name>A0A9P7YHA9_9HELO</name>
<dbReference type="InterPro" id="IPR008847">
    <property type="entry name" value="Suf"/>
</dbReference>
<dbReference type="EMBL" id="MU251520">
    <property type="protein sequence ID" value="KAG9232998.1"/>
    <property type="molecule type" value="Genomic_DNA"/>
</dbReference>
<dbReference type="Proteomes" id="UP000824998">
    <property type="component" value="Unassembled WGS sequence"/>
</dbReference>
<feature type="domain" description="Suppressor of forked" evidence="9">
    <location>
        <begin position="216"/>
        <end position="826"/>
    </location>
</feature>
<dbReference type="GO" id="GO:0005737">
    <property type="term" value="C:cytoplasm"/>
    <property type="evidence" value="ECO:0007669"/>
    <property type="project" value="UniProtKB-SubCell"/>
</dbReference>
<keyword evidence="11" id="KW-1185">Reference proteome</keyword>
<dbReference type="GO" id="GO:0005634">
    <property type="term" value="C:nucleus"/>
    <property type="evidence" value="ECO:0007669"/>
    <property type="project" value="UniProtKB-SubCell"/>
</dbReference>
<feature type="region of interest" description="Disordered" evidence="8">
    <location>
        <begin position="979"/>
        <end position="1108"/>
    </location>
</feature>
<feature type="compositionally biased region" description="Polar residues" evidence="8">
    <location>
        <begin position="915"/>
        <end position="935"/>
    </location>
</feature>
<keyword evidence="6 7" id="KW-0539">Nucleus</keyword>
<dbReference type="AlphaFoldDB" id="A0A9P7YHA9"/>
<comment type="subcellular location">
    <subcellularLocation>
        <location evidence="2 7">Cytoplasm</location>
    </subcellularLocation>
    <subcellularLocation>
        <location evidence="7">Nucleus</location>
    </subcellularLocation>
    <text evidence="7">Nucleus and/or cytoplasm.</text>
</comment>
<evidence type="ECO:0000256" key="5">
    <source>
        <dbReference type="ARBA" id="ARBA00022737"/>
    </source>
</evidence>
<evidence type="ECO:0000256" key="6">
    <source>
        <dbReference type="ARBA" id="ARBA00023242"/>
    </source>
</evidence>
<feature type="compositionally biased region" description="Polar residues" evidence="8">
    <location>
        <begin position="1093"/>
        <end position="1105"/>
    </location>
</feature>
<sequence length="1130" mass="125570">MAEEDADIALLHQLQAGQESGAWGDDGADGVAEGELPSNTEHNNQEVPKEVAADDQVLRALSPSGADAVSDGGEYDPSSVTAQPVVAIAGEDASRSSSRASTRKRKTVGGFLADDSDDDTESAAPAQNSAGLLPPPASSALNRVPSPLQASVTQQDLQEISENHSDSKDASIPPKVPSVNSSSVGQSSVQAPATQLLTSLDPSQAASLPKARLPNDKIGILEDRIKEDPRGDLEAWQTLISEHRNRDNIDDARAVYERFLKVFPQAAEMWVAWAEMELDNENRSAAEQIFGKSLLTVPNVQLWSVYLNYIRRVNDLLNDLSGSARATISQAYDFVLANIGMDRDSGRIWQEYIQFIRSAPGQIGGTSWQDQQKMDQLRKAYQRAICVPMSNVNNLWKEYDQFEMGLNKLTGRKFLQEKSPSYMSARSANTALENITRGLVRTALPKLPPAHGFDGEQEYLQQVEIWRKWASWEQEDPLVLQADEPETLKQRILYIYKQAVMALRFWPEMWVDASDWCYTNGLDKEGDVFLTDGILANPESCLLAFKRADRLESTLSTEEGGKNPADQGAIVRAPYEKLLETLYDLVKQLKVREARDLAKLEESLAVDVKISAIISQAEDDDDANEADRIARDADKAEKTTAIQLGYTSQAQLLSRTISFAWIALMRAMRRVQGKGAVKDAIGGSRQIFADARARGKLTSDVYVASALIEHHVYKDPAGTKIFERGAKLFPEDEVFILEYLKHLLSIGDTTNARVAFETAVMRLVKKPDLVHKAKPLYSYFHKYESQYGELSQIRKLEQRMAEYFPNDPKLLQFSSRYSGDGFDPTAVRPMVSPATQMRPKGISVMPSIESHTQQPSIQNSPRPQFVQENSPRPQYVPNTNSPKRPLPIDDAEEMNRPRKLARGESPLKGAAGRRLNQQKQLQQTHGTPMWQSNSPPFVVPRDITFLLSIIPRSDLYTASKFRAEAMVQLLGKTHIPDHASWKASREQPQSQPQPLQYGRTPTIQNETPQSRDPNQYNIAGQDDWRRSSGHAWQNQASGGYGGGPSPSVAHERDAFSRPPPSSQGLHLQGLPPRPDSNNPDYYSQDFSGAPGTVNGNWQTQPQFQGPSLAPAQTWYQNQADQYPPGYSYGR</sequence>
<dbReference type="SMART" id="SM00386">
    <property type="entry name" value="HAT"/>
    <property type="match status" value="6"/>
</dbReference>
<evidence type="ECO:0000256" key="3">
    <source>
        <dbReference type="ARBA" id="ARBA00022490"/>
    </source>
</evidence>
<keyword evidence="4 7" id="KW-0507">mRNA processing</keyword>
<dbReference type="InterPro" id="IPR045243">
    <property type="entry name" value="Rna14-like"/>
</dbReference>
<dbReference type="OrthoDB" id="26282at2759"/>
<dbReference type="GO" id="GO:0003729">
    <property type="term" value="F:mRNA binding"/>
    <property type="evidence" value="ECO:0007669"/>
    <property type="project" value="TreeGrafter"/>
</dbReference>
<dbReference type="InterPro" id="IPR011990">
    <property type="entry name" value="TPR-like_helical_dom_sf"/>
</dbReference>
<keyword evidence="5" id="KW-0677">Repeat</keyword>
<dbReference type="SUPFAM" id="SSF48452">
    <property type="entry name" value="TPR-like"/>
    <property type="match status" value="2"/>
</dbReference>
<feature type="compositionally biased region" description="Polar residues" evidence="8">
    <location>
        <begin position="1075"/>
        <end position="1086"/>
    </location>
</feature>
<evidence type="ECO:0000313" key="11">
    <source>
        <dbReference type="Proteomes" id="UP000824998"/>
    </source>
</evidence>
<feature type="region of interest" description="Disordered" evidence="8">
    <location>
        <begin position="17"/>
        <end position="187"/>
    </location>
</feature>
<reference evidence="10" key="1">
    <citation type="journal article" date="2021" name="IMA Fungus">
        <title>Genomic characterization of three marine fungi, including Emericellopsis atlantica sp. nov. with signatures of a generalist lifestyle and marine biomass degradation.</title>
        <authorList>
            <person name="Hagestad O.C."/>
            <person name="Hou L."/>
            <person name="Andersen J.H."/>
            <person name="Hansen E.H."/>
            <person name="Altermark B."/>
            <person name="Li C."/>
            <person name="Kuhnert E."/>
            <person name="Cox R.J."/>
            <person name="Crous P.W."/>
            <person name="Spatafora J.W."/>
            <person name="Lail K."/>
            <person name="Amirebrahimi M."/>
            <person name="Lipzen A."/>
            <person name="Pangilinan J."/>
            <person name="Andreopoulos W."/>
            <person name="Hayes R.D."/>
            <person name="Ng V."/>
            <person name="Grigoriev I.V."/>
            <person name="Jackson S.A."/>
            <person name="Sutton T.D.S."/>
            <person name="Dobson A.D.W."/>
            <person name="Rama T."/>
        </authorList>
    </citation>
    <scope>NUCLEOTIDE SEQUENCE</scope>
    <source>
        <strain evidence="10">TRa018bII</strain>
    </source>
</reference>
<feature type="compositionally biased region" description="Low complexity" evidence="8">
    <location>
        <begin position="19"/>
        <end position="35"/>
    </location>
</feature>
<protein>
    <recommendedName>
        <fullName evidence="7">mRNA 3'-end-processing protein RNA14</fullName>
    </recommendedName>
</protein>
<evidence type="ECO:0000256" key="2">
    <source>
        <dbReference type="ARBA" id="ARBA00004496"/>
    </source>
</evidence>
<keyword evidence="3 7" id="KW-0963">Cytoplasm</keyword>
<dbReference type="InterPro" id="IPR003107">
    <property type="entry name" value="HAT"/>
</dbReference>
<gene>
    <name evidence="10" type="ORF">BJ875DRAFT_485530</name>
</gene>
<dbReference type="GO" id="GO:0180010">
    <property type="term" value="P:co-transcriptional mRNA 3'-end processing, cleavage and polyadenylation pathway"/>
    <property type="evidence" value="ECO:0007669"/>
    <property type="project" value="UniProtKB-UniRule"/>
</dbReference>
<dbReference type="PANTHER" id="PTHR19980">
    <property type="entry name" value="RNA CLEAVAGE STIMULATION FACTOR"/>
    <property type="match status" value="1"/>
</dbReference>
<evidence type="ECO:0000313" key="10">
    <source>
        <dbReference type="EMBL" id="KAG9232998.1"/>
    </source>
</evidence>
<feature type="compositionally biased region" description="Low complexity" evidence="8">
    <location>
        <begin position="171"/>
        <end position="187"/>
    </location>
</feature>
<feature type="compositionally biased region" description="Polar residues" evidence="8">
    <location>
        <begin position="148"/>
        <end position="160"/>
    </location>
</feature>
<proteinExistence type="predicted"/>
<accession>A0A9P7YHA9</accession>
<evidence type="ECO:0000256" key="7">
    <source>
        <dbReference type="RuleBase" id="RU369035"/>
    </source>
</evidence>
<feature type="compositionally biased region" description="Polar residues" evidence="8">
    <location>
        <begin position="849"/>
        <end position="882"/>
    </location>
</feature>
<dbReference type="PANTHER" id="PTHR19980:SF0">
    <property type="entry name" value="CLEAVAGE STIMULATION FACTOR SUBUNIT 3"/>
    <property type="match status" value="1"/>
</dbReference>
<feature type="region of interest" description="Disordered" evidence="8">
    <location>
        <begin position="848"/>
        <end position="935"/>
    </location>
</feature>
<comment type="function">
    <text evidence="1 7">Component of the cleavage factor IA (CFIA) complex, which is involved in the endonucleolytic cleavage during polyadenylation-dependent pre-mRNA 3'-end formation.</text>
</comment>
<organism evidence="10 11">
    <name type="scientific">Amylocarpus encephaloides</name>
    <dbReference type="NCBI Taxonomy" id="45428"/>
    <lineage>
        <taxon>Eukaryota</taxon>
        <taxon>Fungi</taxon>
        <taxon>Dikarya</taxon>
        <taxon>Ascomycota</taxon>
        <taxon>Pezizomycotina</taxon>
        <taxon>Leotiomycetes</taxon>
        <taxon>Helotiales</taxon>
        <taxon>Helotiales incertae sedis</taxon>
        <taxon>Amylocarpus</taxon>
    </lineage>
</organism>
<evidence type="ECO:0000256" key="8">
    <source>
        <dbReference type="SAM" id="MobiDB-lite"/>
    </source>
</evidence>
<dbReference type="FunFam" id="1.25.40.1040:FF:000006">
    <property type="entry name" value="CFIA complex component Rna14, putative"/>
    <property type="match status" value="1"/>
</dbReference>
<evidence type="ECO:0000259" key="9">
    <source>
        <dbReference type="Pfam" id="PF05843"/>
    </source>
</evidence>
<comment type="caution">
    <text evidence="10">The sequence shown here is derived from an EMBL/GenBank/DDBJ whole genome shotgun (WGS) entry which is preliminary data.</text>
</comment>
<evidence type="ECO:0000256" key="1">
    <source>
        <dbReference type="ARBA" id="ARBA00002863"/>
    </source>
</evidence>
<dbReference type="Gene3D" id="1.25.40.1040">
    <property type="match status" value="1"/>
</dbReference>
<feature type="compositionally biased region" description="Polar residues" evidence="8">
    <location>
        <begin position="986"/>
        <end position="1018"/>
    </location>
</feature>
<feature type="compositionally biased region" description="Basic and acidic residues" evidence="8">
    <location>
        <begin position="43"/>
        <end position="52"/>
    </location>
</feature>
<evidence type="ECO:0000256" key="4">
    <source>
        <dbReference type="ARBA" id="ARBA00022664"/>
    </source>
</evidence>
<dbReference type="Pfam" id="PF05843">
    <property type="entry name" value="Suf"/>
    <property type="match status" value="1"/>
</dbReference>